<accession>A0ABT3GYT1</accession>
<organism evidence="1 2">
    <name type="scientific">Pararhodobacter zhoushanensis</name>
    <dbReference type="NCBI Taxonomy" id="2479545"/>
    <lineage>
        <taxon>Bacteria</taxon>
        <taxon>Pseudomonadati</taxon>
        <taxon>Pseudomonadota</taxon>
        <taxon>Alphaproteobacteria</taxon>
        <taxon>Rhodobacterales</taxon>
        <taxon>Paracoccaceae</taxon>
        <taxon>Pararhodobacter</taxon>
    </lineage>
</organism>
<dbReference type="Pfam" id="PF00494">
    <property type="entry name" value="SQS_PSY"/>
    <property type="match status" value="1"/>
</dbReference>
<name>A0ABT3GYT1_9RHOB</name>
<dbReference type="Gene3D" id="1.10.600.10">
    <property type="entry name" value="Farnesyl Diphosphate Synthase"/>
    <property type="match status" value="1"/>
</dbReference>
<keyword evidence="2" id="KW-1185">Reference proteome</keyword>
<evidence type="ECO:0000313" key="1">
    <source>
        <dbReference type="EMBL" id="MCW1932726.1"/>
    </source>
</evidence>
<dbReference type="Proteomes" id="UP001208938">
    <property type="component" value="Unassembled WGS sequence"/>
</dbReference>
<dbReference type="EMBL" id="JAPDFL010000001">
    <property type="protein sequence ID" value="MCW1932726.1"/>
    <property type="molecule type" value="Genomic_DNA"/>
</dbReference>
<dbReference type="RefSeq" id="WP_264505704.1">
    <property type="nucleotide sequence ID" value="NZ_JAPDFL010000001.1"/>
</dbReference>
<dbReference type="InterPro" id="IPR008949">
    <property type="entry name" value="Isoprenoid_synthase_dom_sf"/>
</dbReference>
<dbReference type="SUPFAM" id="SSF48576">
    <property type="entry name" value="Terpenoid synthases"/>
    <property type="match status" value="1"/>
</dbReference>
<dbReference type="InterPro" id="IPR002060">
    <property type="entry name" value="Squ/phyt_synthse"/>
</dbReference>
<sequence length="251" mass="26985">MTPDAINACAALVDRGDPDRFLAAMAAPVAQRGPLFVLYAFNLELARAPWVTREAIIAQMRLQFWRDVVALEEPKAHEVADPLQVLIRDGLPVGPLNAMIDAREAEIGTSAPFEDEAALWRYLEGTAGALMEASVQALGGPQSDAARRLGTAQGLANYLLAIPALEAAGRHPLPDGRPESLVSLARQARTRLKAARPALRPLPRAALLAAWRADALLAQVEKAPQRVAQGLLGQSEFVRRGSLLVRKVSGF</sequence>
<protein>
    <submittedName>
        <fullName evidence="1">Squalene/phytoene synthase family protein</fullName>
    </submittedName>
</protein>
<proteinExistence type="predicted"/>
<reference evidence="1 2" key="1">
    <citation type="submission" date="2022-10" db="EMBL/GenBank/DDBJ databases">
        <title>Pararhodobacter sp. nov., isolated from marine algae.</title>
        <authorList>
            <person name="Choi B.J."/>
            <person name="Kim J.M."/>
            <person name="Lee J.K."/>
            <person name="Choi D.G."/>
            <person name="Jeon C.O."/>
        </authorList>
    </citation>
    <scope>NUCLEOTIDE SEQUENCE [LARGE SCALE GENOMIC DNA]</scope>
    <source>
        <strain evidence="1 2">ZQ420</strain>
    </source>
</reference>
<gene>
    <name evidence="1" type="ORF">OKW52_10780</name>
</gene>
<evidence type="ECO:0000313" key="2">
    <source>
        <dbReference type="Proteomes" id="UP001208938"/>
    </source>
</evidence>
<comment type="caution">
    <text evidence="1">The sequence shown here is derived from an EMBL/GenBank/DDBJ whole genome shotgun (WGS) entry which is preliminary data.</text>
</comment>